<dbReference type="SMART" id="SM00347">
    <property type="entry name" value="HTH_MARR"/>
    <property type="match status" value="1"/>
</dbReference>
<evidence type="ECO:0000313" key="6">
    <source>
        <dbReference type="Proteomes" id="UP000535890"/>
    </source>
</evidence>
<protein>
    <submittedName>
        <fullName evidence="5">DNA-binding MarR family transcriptional regulator</fullName>
    </submittedName>
</protein>
<dbReference type="InterPro" id="IPR036388">
    <property type="entry name" value="WH-like_DNA-bd_sf"/>
</dbReference>
<dbReference type="InterPro" id="IPR023187">
    <property type="entry name" value="Tscrpt_reg_MarR-type_CS"/>
</dbReference>
<dbReference type="InterPro" id="IPR000835">
    <property type="entry name" value="HTH_MarR-typ"/>
</dbReference>
<dbReference type="SUPFAM" id="SSF46785">
    <property type="entry name" value="Winged helix' DNA-binding domain"/>
    <property type="match status" value="1"/>
</dbReference>
<evidence type="ECO:0000256" key="1">
    <source>
        <dbReference type="ARBA" id="ARBA00023015"/>
    </source>
</evidence>
<keyword evidence="3" id="KW-0804">Transcription</keyword>
<dbReference type="PANTHER" id="PTHR33164:SF64">
    <property type="entry name" value="TRANSCRIPTIONAL REGULATOR SLYA"/>
    <property type="match status" value="1"/>
</dbReference>
<dbReference type="GO" id="GO:0003677">
    <property type="term" value="F:DNA binding"/>
    <property type="evidence" value="ECO:0007669"/>
    <property type="project" value="UniProtKB-KW"/>
</dbReference>
<dbReference type="PANTHER" id="PTHR33164">
    <property type="entry name" value="TRANSCRIPTIONAL REGULATOR, MARR FAMILY"/>
    <property type="match status" value="1"/>
</dbReference>
<dbReference type="AlphaFoldDB" id="A0A7Y9J5S9"/>
<evidence type="ECO:0000259" key="4">
    <source>
        <dbReference type="PROSITE" id="PS50995"/>
    </source>
</evidence>
<dbReference type="InterPro" id="IPR036390">
    <property type="entry name" value="WH_DNA-bd_sf"/>
</dbReference>
<dbReference type="PROSITE" id="PS01117">
    <property type="entry name" value="HTH_MARR_1"/>
    <property type="match status" value="1"/>
</dbReference>
<dbReference type="GO" id="GO:0006950">
    <property type="term" value="P:response to stress"/>
    <property type="evidence" value="ECO:0007669"/>
    <property type="project" value="TreeGrafter"/>
</dbReference>
<reference evidence="5 6" key="1">
    <citation type="submission" date="2020-07" db="EMBL/GenBank/DDBJ databases">
        <title>Sequencing the genomes of 1000 actinobacteria strains.</title>
        <authorList>
            <person name="Klenk H.-P."/>
        </authorList>
    </citation>
    <scope>NUCLEOTIDE SEQUENCE [LARGE SCALE GENOMIC DNA]</scope>
    <source>
        <strain evidence="5 6">DSM 45772</strain>
    </source>
</reference>
<feature type="domain" description="HTH marR-type" evidence="4">
    <location>
        <begin position="2"/>
        <end position="136"/>
    </location>
</feature>
<gene>
    <name evidence="5" type="ORF">BJ983_002577</name>
</gene>
<evidence type="ECO:0000313" key="5">
    <source>
        <dbReference type="EMBL" id="NYD36475.1"/>
    </source>
</evidence>
<dbReference type="GO" id="GO:0003700">
    <property type="term" value="F:DNA-binding transcription factor activity"/>
    <property type="evidence" value="ECO:0007669"/>
    <property type="project" value="InterPro"/>
</dbReference>
<keyword evidence="2 5" id="KW-0238">DNA-binding</keyword>
<accession>A0A7Y9J5S9</accession>
<dbReference type="Gene3D" id="1.10.10.10">
    <property type="entry name" value="Winged helix-like DNA-binding domain superfamily/Winged helix DNA-binding domain"/>
    <property type="match status" value="1"/>
</dbReference>
<dbReference type="Pfam" id="PF12802">
    <property type="entry name" value="MarR_2"/>
    <property type="match status" value="1"/>
</dbReference>
<sequence>MAEDVGSLALSLHRALALVGAQVEAITAREGVPLPHWLVLAALAADGDLAMGDLVAGTGLNDSTLTRVVDRLATSGLVYRGVDPADRRRVRVSLSDRGRALHVRLAPDVEAVERGLVEDAPVPVVALGHLRPSGDEAGTRAR</sequence>
<comment type="caution">
    <text evidence="5">The sequence shown here is derived from an EMBL/GenBank/DDBJ whole genome shotgun (WGS) entry which is preliminary data.</text>
</comment>
<dbReference type="PROSITE" id="PS50995">
    <property type="entry name" value="HTH_MARR_2"/>
    <property type="match status" value="1"/>
</dbReference>
<proteinExistence type="predicted"/>
<dbReference type="EMBL" id="JACCBN010000001">
    <property type="protein sequence ID" value="NYD36475.1"/>
    <property type="molecule type" value="Genomic_DNA"/>
</dbReference>
<evidence type="ECO:0000256" key="2">
    <source>
        <dbReference type="ARBA" id="ARBA00023125"/>
    </source>
</evidence>
<name>A0A7Y9J5S9_9PSEU</name>
<dbReference type="Proteomes" id="UP000535890">
    <property type="component" value="Unassembled WGS sequence"/>
</dbReference>
<dbReference type="InterPro" id="IPR039422">
    <property type="entry name" value="MarR/SlyA-like"/>
</dbReference>
<dbReference type="RefSeq" id="WP_179794148.1">
    <property type="nucleotide sequence ID" value="NZ_BAABHP010000021.1"/>
</dbReference>
<keyword evidence="6" id="KW-1185">Reference proteome</keyword>
<dbReference type="PRINTS" id="PR00598">
    <property type="entry name" value="HTHMARR"/>
</dbReference>
<keyword evidence="1" id="KW-0805">Transcription regulation</keyword>
<organism evidence="5 6">
    <name type="scientific">Actinomycetospora corticicola</name>
    <dbReference type="NCBI Taxonomy" id="663602"/>
    <lineage>
        <taxon>Bacteria</taxon>
        <taxon>Bacillati</taxon>
        <taxon>Actinomycetota</taxon>
        <taxon>Actinomycetes</taxon>
        <taxon>Pseudonocardiales</taxon>
        <taxon>Pseudonocardiaceae</taxon>
        <taxon>Actinomycetospora</taxon>
    </lineage>
</organism>
<evidence type="ECO:0000256" key="3">
    <source>
        <dbReference type="ARBA" id="ARBA00023163"/>
    </source>
</evidence>